<dbReference type="AlphaFoldDB" id="A0A455SKS4"/>
<dbReference type="InterPro" id="IPR006827">
    <property type="entry name" value="Lant_deHydtase_N"/>
</dbReference>
<name>A0A455SKS4_9CHLR</name>
<accession>A0A455SKS4</accession>
<gene>
    <name evidence="3" type="ORF">KTC_26620</name>
</gene>
<protein>
    <submittedName>
        <fullName evidence="3">Lantibiotic dehydratase</fullName>
    </submittedName>
</protein>
<sequence>MPEETRFYTPAGFYMLRTPALPADFFLRLSATAGDREACYQLLREHFEQPQHALALAVASSSLWEALQRLPKAKPAAVKRVYAGLLRYLIRMSTRPTPFGLFSGIATGTLAEETRLMLASSPLQGFRARPDMDWLLALIQHTEQVQEVVTQLRVRANQTAYLAGGRLRLPYADTYGQQDNRSISLRATSVVLKALELAAQPIPYTELQAALLRAFPQAKPLQVERLLWQLWEHHFLISDLHPPLTDARPADYLIRKLANLQGVEALRDGLADVLQQTKALDAAGNAATVEQLYQLETVQKRLLPEEQEKALLQVDAALHLKRTELHQQIGMAAAQAAELLLRLTPFPEGLPHLREYRLFFLETYGEGVEVPLLDLLNPEMGLDAPAGYDQPPRSYPLRAGPTYPDTRSRDELLHELVTEVVNSQSMELELTEALLKRLERWSLVAEQAPLSLEIYLQVHAASREALDNGEWCAVIGQNCGSPNAGRTFGRFFDLLDEEGMRHLQQLTEREEALLPETIFAELSYQPRNARVANVALRPPLRRYEIVVGTTPSVPPERVISLNDLVVGVRNGRFYLRSQRLGKQVIVCQYHMLNTRFAPNVCRFLSELSMDGVPCLSSFDWGRLSGSPFLPRVTYRVGPHARLVLSPAQWQLRADTVQPEGTGSEEERWFAGLQRWRERWRVPRYVYLAEFDNRLLLDLEHPVMLAELRDELGKLQQDRKLTLQELLPDFEHLWLRDEQSAPYFSEFAVPLLRAAQPAAQTAPLTPRRVIPRVERSFFPGERWVYVKLYAAPGQHDELIAGPVRTLIQMVQEQKLIDSWFFIRYADPLPHLRVRCRACDEPAIQPLLMAMLQYCRHLVNAGVIQSYALDPYEREVERYGGPEAIELLEQVFCLDSAIISNIIAARYAQRLTLDPLEIAVFSLHQFFTNWGYDIDQCLQWLRMRTETYAFSAEYRPHRRQCCELLAPWEPHPPANVAEQRALLLSLTHGKSTEQGEMGSIAAALRKLGDQVRDLAGRGQLWVTEEILLESLAHMHKIRLLDLDPQRERRLHAFWRHTLESIKRRPMRR</sequence>
<reference evidence="3" key="1">
    <citation type="submission" date="2018-12" db="EMBL/GenBank/DDBJ databases">
        <title>Novel natural products biosynthetic potential of the class Ktedonobacteria.</title>
        <authorList>
            <person name="Zheng Y."/>
            <person name="Saitou A."/>
            <person name="Wang C.M."/>
            <person name="Toyoda A."/>
            <person name="Minakuchi Y."/>
            <person name="Sekiguchi Y."/>
            <person name="Ueda K."/>
            <person name="Takano H."/>
            <person name="Sakai Y."/>
            <person name="Yokota A."/>
            <person name="Yabe S."/>
        </authorList>
    </citation>
    <scope>NUCLEOTIDE SEQUENCE</scope>
    <source>
        <strain evidence="3">COM3</strain>
    </source>
</reference>
<dbReference type="Pfam" id="PF04738">
    <property type="entry name" value="Lant_dehydr_N"/>
    <property type="match status" value="1"/>
</dbReference>
<feature type="domain" description="Lantibiotic dehydratase N-terminal" evidence="1">
    <location>
        <begin position="49"/>
        <end position="707"/>
    </location>
</feature>
<feature type="domain" description="Thiopeptide-type bacteriocin biosynthesis" evidence="2">
    <location>
        <begin position="782"/>
        <end position="1056"/>
    </location>
</feature>
<dbReference type="NCBIfam" id="TIGR03891">
    <property type="entry name" value="thiopep_ocin"/>
    <property type="match status" value="1"/>
</dbReference>
<evidence type="ECO:0000259" key="1">
    <source>
        <dbReference type="Pfam" id="PF04738"/>
    </source>
</evidence>
<evidence type="ECO:0000259" key="2">
    <source>
        <dbReference type="Pfam" id="PF14028"/>
    </source>
</evidence>
<dbReference type="EMBL" id="AP019376">
    <property type="protein sequence ID" value="BBH87911.1"/>
    <property type="molecule type" value="Genomic_DNA"/>
</dbReference>
<organism evidence="3">
    <name type="scientific">Thermosporothrix sp. COM3</name>
    <dbReference type="NCBI Taxonomy" id="2490863"/>
    <lineage>
        <taxon>Bacteria</taxon>
        <taxon>Bacillati</taxon>
        <taxon>Chloroflexota</taxon>
        <taxon>Ktedonobacteria</taxon>
        <taxon>Ktedonobacterales</taxon>
        <taxon>Thermosporotrichaceae</taxon>
        <taxon>Thermosporothrix</taxon>
    </lineage>
</organism>
<dbReference type="Pfam" id="PF14028">
    <property type="entry name" value="Lant_dehydr_C"/>
    <property type="match status" value="1"/>
</dbReference>
<evidence type="ECO:0000313" key="3">
    <source>
        <dbReference type="EMBL" id="BBH87911.1"/>
    </source>
</evidence>
<proteinExistence type="predicted"/>
<dbReference type="InterPro" id="IPR023809">
    <property type="entry name" value="Thiopep_bacteriocin_synth_dom"/>
</dbReference>